<keyword evidence="1" id="KW-1277">Toxin-antitoxin system</keyword>
<proteinExistence type="inferred from homology"/>
<accession>A0A1G2PKY3</accession>
<dbReference type="InterPro" id="IPR052379">
    <property type="entry name" value="Type_VII_TA_RNase"/>
</dbReference>
<dbReference type="PANTHER" id="PTHR33397:SF3">
    <property type="entry name" value="MRNA NUCLEASE HEPT"/>
    <property type="match status" value="1"/>
</dbReference>
<dbReference type="Gene3D" id="1.20.120.580">
    <property type="entry name" value="bsu32300-like"/>
    <property type="match status" value="1"/>
</dbReference>
<dbReference type="GO" id="GO:0004540">
    <property type="term" value="F:RNA nuclease activity"/>
    <property type="evidence" value="ECO:0007669"/>
    <property type="project" value="InterPro"/>
</dbReference>
<sequence length="142" mass="16633">MIKKDFIKRKITLIQDEMIKLSDLAKYTIDEVAKDFVKQAAVERILERIIARAIDINQHIVAESEKKNISAPKDYKETFTALVDLGVYDKNFAEEISKSVGTRNMLAHEYDKMDYSKVYNSMGDCLRDYNKYCEYILKFLEK</sequence>
<evidence type="ECO:0000256" key="2">
    <source>
        <dbReference type="ARBA" id="ARBA00022722"/>
    </source>
</evidence>
<comment type="caution">
    <text evidence="5">The sequence shown here is derived from an EMBL/GenBank/DDBJ whole genome shotgun (WGS) entry which is preliminary data.</text>
</comment>
<dbReference type="Proteomes" id="UP000178646">
    <property type="component" value="Unassembled WGS sequence"/>
</dbReference>
<reference evidence="5 6" key="1">
    <citation type="journal article" date="2016" name="Nat. Commun.">
        <title>Thousands of microbial genomes shed light on interconnected biogeochemical processes in an aquifer system.</title>
        <authorList>
            <person name="Anantharaman K."/>
            <person name="Brown C.T."/>
            <person name="Hug L.A."/>
            <person name="Sharon I."/>
            <person name="Castelle C.J."/>
            <person name="Probst A.J."/>
            <person name="Thomas B.C."/>
            <person name="Singh A."/>
            <person name="Wilkins M.J."/>
            <person name="Karaoz U."/>
            <person name="Brodie E.L."/>
            <person name="Williams K.H."/>
            <person name="Hubbard S.S."/>
            <person name="Banfield J.F."/>
        </authorList>
    </citation>
    <scope>NUCLEOTIDE SEQUENCE [LARGE SCALE GENOMIC DNA]</scope>
</reference>
<evidence type="ECO:0000313" key="5">
    <source>
        <dbReference type="EMBL" id="OHA48978.1"/>
    </source>
</evidence>
<dbReference type="InterPro" id="IPR037038">
    <property type="entry name" value="HepT-like_sf"/>
</dbReference>
<evidence type="ECO:0008006" key="7">
    <source>
        <dbReference type="Google" id="ProtNLM"/>
    </source>
</evidence>
<evidence type="ECO:0000256" key="4">
    <source>
        <dbReference type="ARBA" id="ARBA00024207"/>
    </source>
</evidence>
<dbReference type="AlphaFoldDB" id="A0A1G2PKY3"/>
<keyword evidence="2" id="KW-0540">Nuclease</keyword>
<dbReference type="Pfam" id="PF01934">
    <property type="entry name" value="HepT-like"/>
    <property type="match status" value="1"/>
</dbReference>
<dbReference type="GO" id="GO:0110001">
    <property type="term" value="C:toxin-antitoxin complex"/>
    <property type="evidence" value="ECO:0007669"/>
    <property type="project" value="InterPro"/>
</dbReference>
<gene>
    <name evidence="5" type="ORF">A2W59_02300</name>
</gene>
<protein>
    <recommendedName>
        <fullName evidence="7">DUF86 domain-containing protein</fullName>
    </recommendedName>
</protein>
<evidence type="ECO:0000256" key="1">
    <source>
        <dbReference type="ARBA" id="ARBA00022649"/>
    </source>
</evidence>
<dbReference type="InterPro" id="IPR008201">
    <property type="entry name" value="HepT-like"/>
</dbReference>
<dbReference type="GO" id="GO:0016787">
    <property type="term" value="F:hydrolase activity"/>
    <property type="evidence" value="ECO:0007669"/>
    <property type="project" value="UniProtKB-KW"/>
</dbReference>
<dbReference type="PANTHER" id="PTHR33397">
    <property type="entry name" value="UPF0331 PROTEIN YUTE"/>
    <property type="match status" value="1"/>
</dbReference>
<organism evidence="5 6">
    <name type="scientific">Candidatus Terrybacteria bacterium RIFCSPHIGHO2_02_41_19</name>
    <dbReference type="NCBI Taxonomy" id="1802364"/>
    <lineage>
        <taxon>Bacteria</taxon>
        <taxon>Candidatus Terryibacteriota</taxon>
    </lineage>
</organism>
<evidence type="ECO:0000313" key="6">
    <source>
        <dbReference type="Proteomes" id="UP000178646"/>
    </source>
</evidence>
<evidence type="ECO:0000256" key="3">
    <source>
        <dbReference type="ARBA" id="ARBA00022801"/>
    </source>
</evidence>
<keyword evidence="3" id="KW-0378">Hydrolase</keyword>
<name>A0A1G2PKY3_9BACT</name>
<dbReference type="EMBL" id="MHSU01000039">
    <property type="protein sequence ID" value="OHA48978.1"/>
    <property type="molecule type" value="Genomic_DNA"/>
</dbReference>
<comment type="similarity">
    <text evidence="4">Belongs to the HepT RNase toxin family.</text>
</comment>
<dbReference type="NCBIfam" id="NF047751">
    <property type="entry name" value="HepT_toxin"/>
    <property type="match status" value="1"/>
</dbReference>